<dbReference type="EMBL" id="MT143651">
    <property type="protein sequence ID" value="QJA99446.1"/>
    <property type="molecule type" value="Genomic_DNA"/>
</dbReference>
<name>A0A6M3LVL2_9ZZZZ</name>
<sequence>MKKKLSDRQTTILSSKTKRQQENLECLNEQHRIAGASLQLAIQLSKDAGTWGLHLERYGTWRLGPDSWWLHFDLPESEEYSDAPPLEEAGSYWSGHSPKIDEFVMARAKWILPQLEQEFKDISFEKANQEAQGSIW</sequence>
<accession>A0A6M3LVL2</accession>
<protein>
    <submittedName>
        <fullName evidence="2">Uncharacterized protein</fullName>
    </submittedName>
</protein>
<evidence type="ECO:0000256" key="1">
    <source>
        <dbReference type="SAM" id="MobiDB-lite"/>
    </source>
</evidence>
<gene>
    <name evidence="2" type="ORF">MM171A01009_0009</name>
</gene>
<dbReference type="AlphaFoldDB" id="A0A6M3LVL2"/>
<reference evidence="2" key="1">
    <citation type="submission" date="2020-03" db="EMBL/GenBank/DDBJ databases">
        <title>The deep terrestrial virosphere.</title>
        <authorList>
            <person name="Holmfeldt K."/>
            <person name="Nilsson E."/>
            <person name="Simone D."/>
            <person name="Lopez-Fernandez M."/>
            <person name="Wu X."/>
            <person name="de Brujin I."/>
            <person name="Lundin D."/>
            <person name="Andersson A."/>
            <person name="Bertilsson S."/>
            <person name="Dopson M."/>
        </authorList>
    </citation>
    <scope>NUCLEOTIDE SEQUENCE</scope>
    <source>
        <strain evidence="2">MM171A01009</strain>
    </source>
</reference>
<evidence type="ECO:0000313" key="2">
    <source>
        <dbReference type="EMBL" id="QJA99446.1"/>
    </source>
</evidence>
<proteinExistence type="predicted"/>
<feature type="region of interest" description="Disordered" evidence="1">
    <location>
        <begin position="1"/>
        <end position="20"/>
    </location>
</feature>
<organism evidence="2">
    <name type="scientific">viral metagenome</name>
    <dbReference type="NCBI Taxonomy" id="1070528"/>
    <lineage>
        <taxon>unclassified sequences</taxon>
        <taxon>metagenomes</taxon>
        <taxon>organismal metagenomes</taxon>
    </lineage>
</organism>